<feature type="compositionally biased region" description="Polar residues" evidence="2">
    <location>
        <begin position="198"/>
        <end position="208"/>
    </location>
</feature>
<dbReference type="PANTHER" id="PTHR46248:SF9">
    <property type="entry name" value="EXPRESSED PROTEIN"/>
    <property type="match status" value="1"/>
</dbReference>
<feature type="coiled-coil region" evidence="1">
    <location>
        <begin position="45"/>
        <end position="121"/>
    </location>
</feature>
<gene>
    <name evidence="5" type="ORF">LIER_24591</name>
</gene>
<reference evidence="5 6" key="1">
    <citation type="submission" date="2024-01" db="EMBL/GenBank/DDBJ databases">
        <title>The complete chloroplast genome sequence of Lithospermum erythrorhizon: insights into the phylogenetic relationship among Boraginaceae species and the maternal lineages of purple gromwells.</title>
        <authorList>
            <person name="Okada T."/>
            <person name="Watanabe K."/>
        </authorList>
    </citation>
    <scope>NUCLEOTIDE SEQUENCE [LARGE SCALE GENOMIC DNA]</scope>
</reference>
<name>A0AAV3R1T6_LITER</name>
<proteinExistence type="predicted"/>
<feature type="domain" description="DUF547" evidence="3">
    <location>
        <begin position="356"/>
        <end position="469"/>
    </location>
</feature>
<evidence type="ECO:0000256" key="2">
    <source>
        <dbReference type="SAM" id="MobiDB-lite"/>
    </source>
</evidence>
<organism evidence="5 6">
    <name type="scientific">Lithospermum erythrorhizon</name>
    <name type="common">Purple gromwell</name>
    <name type="synonym">Lithospermum officinale var. erythrorhizon</name>
    <dbReference type="NCBI Taxonomy" id="34254"/>
    <lineage>
        <taxon>Eukaryota</taxon>
        <taxon>Viridiplantae</taxon>
        <taxon>Streptophyta</taxon>
        <taxon>Embryophyta</taxon>
        <taxon>Tracheophyta</taxon>
        <taxon>Spermatophyta</taxon>
        <taxon>Magnoliopsida</taxon>
        <taxon>eudicotyledons</taxon>
        <taxon>Gunneridae</taxon>
        <taxon>Pentapetalae</taxon>
        <taxon>asterids</taxon>
        <taxon>lamiids</taxon>
        <taxon>Boraginales</taxon>
        <taxon>Boraginaceae</taxon>
        <taxon>Boraginoideae</taxon>
        <taxon>Lithospermeae</taxon>
        <taxon>Lithospermum</taxon>
    </lineage>
</organism>
<feature type="compositionally biased region" description="Basic and acidic residues" evidence="2">
    <location>
        <begin position="214"/>
        <end position="226"/>
    </location>
</feature>
<feature type="region of interest" description="Disordered" evidence="2">
    <location>
        <begin position="155"/>
        <end position="226"/>
    </location>
</feature>
<dbReference type="Proteomes" id="UP001454036">
    <property type="component" value="Unassembled WGS sequence"/>
</dbReference>
<dbReference type="PANTHER" id="PTHR46248">
    <property type="entry name" value="EXPRESSED PROTEIN"/>
    <property type="match status" value="1"/>
</dbReference>
<evidence type="ECO:0008006" key="7">
    <source>
        <dbReference type="Google" id="ProtNLM"/>
    </source>
</evidence>
<dbReference type="EMBL" id="BAABME010007182">
    <property type="protein sequence ID" value="GAA0170294.1"/>
    <property type="molecule type" value="Genomic_DNA"/>
</dbReference>
<dbReference type="AlphaFoldDB" id="A0AAV3R1T6"/>
<evidence type="ECO:0000313" key="5">
    <source>
        <dbReference type="EMBL" id="GAA0170294.1"/>
    </source>
</evidence>
<accession>A0AAV3R1T6</accession>
<dbReference type="InterPro" id="IPR025757">
    <property type="entry name" value="MIP1_Leuzipper"/>
</dbReference>
<feature type="compositionally biased region" description="Basic and acidic residues" evidence="2">
    <location>
        <begin position="179"/>
        <end position="197"/>
    </location>
</feature>
<evidence type="ECO:0000259" key="4">
    <source>
        <dbReference type="Pfam" id="PF14389"/>
    </source>
</evidence>
<dbReference type="InterPro" id="IPR006869">
    <property type="entry name" value="DUF547"/>
</dbReference>
<feature type="domain" description="Ternary complex factor MIP1 leucine-zipper" evidence="4">
    <location>
        <begin position="45"/>
        <end position="125"/>
    </location>
</feature>
<feature type="compositionally biased region" description="Polar residues" evidence="2">
    <location>
        <begin position="156"/>
        <end position="178"/>
    </location>
</feature>
<comment type="caution">
    <text evidence="5">The sequence shown here is derived from an EMBL/GenBank/DDBJ whole genome shotgun (WGS) entry which is preliminary data.</text>
</comment>
<protein>
    <recommendedName>
        <fullName evidence="7">Ternary complex factor MIP1 leucine-zipper domain-containing protein</fullName>
    </recommendedName>
</protein>
<keyword evidence="6" id="KW-1185">Reference proteome</keyword>
<evidence type="ECO:0000313" key="6">
    <source>
        <dbReference type="Proteomes" id="UP001454036"/>
    </source>
</evidence>
<sequence>MNTSIRKALHTVKAPMKNDNETILMHSSRIMDSPKATKNRRCSIRERKMALLQDVNKLKKKLQHEVNVHKALERAFNRPLGALPRLPPYLPPYTVELLAEVAVLEEEVVRLEEEVVNCRQGLYQEAVYISSSKRNIDNVSDSYDLCQTKDAKVKQSKLSLQTETDSATFTGRHFSSPSGDRKGKENESCSNYKKHDPQSPNLSIQTKKTPIKRSAKENKVSEIHSDPRRLQLESRILSHGNAGGKNFGVEGLKSSGDGNPNKVSESILRCLINIFLRMSSKKRMSMADATSLLSVESFKNPYSISLEFGSRDTGPYRDLIVIEATSINPKRTTLSVFLVHRLKLLFQKLAHADLVGLNHQEKLAFWINIYNSCMMNAFLEHGIPESPEMIVDLMQKATVNVGGHLLNPISIEHFILRLPYHSKYTLGKATKNDEMTVRSIFGLELPEPLVTFALSCGSWSSPAVSNFSSKPFC</sequence>
<dbReference type="Pfam" id="PF14389">
    <property type="entry name" value="Lzipper-MIP1"/>
    <property type="match status" value="1"/>
</dbReference>
<evidence type="ECO:0000256" key="1">
    <source>
        <dbReference type="SAM" id="Coils"/>
    </source>
</evidence>
<dbReference type="Pfam" id="PF04784">
    <property type="entry name" value="DUF547"/>
    <property type="match status" value="1"/>
</dbReference>
<evidence type="ECO:0000259" key="3">
    <source>
        <dbReference type="Pfam" id="PF04784"/>
    </source>
</evidence>
<keyword evidence="1" id="KW-0175">Coiled coil</keyword>